<feature type="domain" description="Myb-like" evidence="3">
    <location>
        <begin position="714"/>
        <end position="761"/>
    </location>
</feature>
<sequence length="837" mass="94820">MDDNEETKQHDDAPPEYVEFRPLLSHQQPAPASKRRAPQAALLPALRHNVRRSSSLKREVEHHLKQDAYLVIRTNDLRKELKNNTFVSRVHGTNKRNFAPPLILMNSSQAEAYYRIGNRSHGKKAETSKSGGNGNGSSKTGGKQGGSNMRYRRVSTCDSSRINHSNDEAKKPIFHLRRRRFLCRPHESNSRPRAATRPSACSDPSRIIPIRLSPADLESVAEAKQSEAESRRPNSLLFPPFSSFRLARFLRRFSVAVANARSFYYWYATARMELVEFGHDGCKDGMVKSAVEDTWTEPDMVQNNFTCKPVQAEVHGNFFGAPEDEVEVESLFFDPLIEKDLNNDIMLMGSGHVKEGLAINDFAFAVDYANQKVDFGEYYSGAALMQKHDVKYEFVDSLLQGVNDGSFHAQSNFCNDSPNFLLDGYAESLEVKFTSQSTSCIRNLRTELESKNIDSHSDAGEISDLSNPLNSPNEAHLDQDALFHDDSNINQLPDAFRSNLRQDSSVEDKHSLKRHTLCGFQNLTEIDNFSSPFKCCSTVMENEDEMIWMPNDIFGVSSPFESIYDNSEIVGICAEEAGHSRVGSFTETREGGIELLNLDDEESGTIANKRLRKRTRRYIEESTDLKSRSCKETRGPVLQKPREQCTSRGHPRKNAAAMGNETISKDEFISPAEPRAIYSLRFPKSESWKNGSEDYTKATRNEKCGIRRKHHRVWTLPEVMKLIEGVSRYGVGKWTEIKRLLFPTSPFRTSVDLKDKWRNLLRASAAQMHNRKQAGSHKKNNMSLPIPQYVLRRIKELSAIHPYPRGDRNSRVVPISSTSNHTSGNSRSVTIQKRCLT</sequence>
<organism evidence="5 6">
    <name type="scientific">Canna indica</name>
    <name type="common">Indian-shot</name>
    <dbReference type="NCBI Taxonomy" id="4628"/>
    <lineage>
        <taxon>Eukaryota</taxon>
        <taxon>Viridiplantae</taxon>
        <taxon>Streptophyta</taxon>
        <taxon>Embryophyta</taxon>
        <taxon>Tracheophyta</taxon>
        <taxon>Spermatophyta</taxon>
        <taxon>Magnoliopsida</taxon>
        <taxon>Liliopsida</taxon>
        <taxon>Zingiberales</taxon>
        <taxon>Cannaceae</taxon>
        <taxon>Canna</taxon>
    </lineage>
</organism>
<dbReference type="PROSITE" id="PS50090">
    <property type="entry name" value="MYB_LIKE"/>
    <property type="match status" value="1"/>
</dbReference>
<evidence type="ECO:0000256" key="2">
    <source>
        <dbReference type="SAM" id="MobiDB-lite"/>
    </source>
</evidence>
<gene>
    <name evidence="5" type="ORF">Cni_G14955</name>
</gene>
<feature type="compositionally biased region" description="Basic and acidic residues" evidence="2">
    <location>
        <begin position="1"/>
        <end position="13"/>
    </location>
</feature>
<dbReference type="PANTHER" id="PTHR47122">
    <property type="entry name" value="MYB-LIKE DNA-BINDING DOMAIN CONTAINING PROTEIN, EXPRESSED"/>
    <property type="match status" value="1"/>
</dbReference>
<keyword evidence="6" id="KW-1185">Reference proteome</keyword>
<dbReference type="Pfam" id="PF00249">
    <property type="entry name" value="Myb_DNA-binding"/>
    <property type="match status" value="1"/>
</dbReference>
<feature type="region of interest" description="Disordered" evidence="2">
    <location>
        <begin position="629"/>
        <end position="654"/>
    </location>
</feature>
<dbReference type="InterPro" id="IPR017930">
    <property type="entry name" value="Myb_dom"/>
</dbReference>
<dbReference type="EMBL" id="CP136893">
    <property type="protein sequence ID" value="WOL06223.1"/>
    <property type="molecule type" value="Genomic_DNA"/>
</dbReference>
<dbReference type="Proteomes" id="UP001327560">
    <property type="component" value="Chromosome 4"/>
</dbReference>
<dbReference type="PANTHER" id="PTHR47122:SF8">
    <property type="entry name" value="MYB-LIKE DOMAIN-CONTAINING PROTEIN"/>
    <property type="match status" value="1"/>
</dbReference>
<feature type="domain" description="HTH myb-type" evidence="4">
    <location>
        <begin position="706"/>
        <end position="765"/>
    </location>
</feature>
<dbReference type="PROSITE" id="PS51294">
    <property type="entry name" value="HTH_MYB"/>
    <property type="match status" value="1"/>
</dbReference>
<dbReference type="InterPro" id="IPR001005">
    <property type="entry name" value="SANT/Myb"/>
</dbReference>
<accession>A0AAQ3QEG2</accession>
<evidence type="ECO:0000313" key="5">
    <source>
        <dbReference type="EMBL" id="WOL06223.1"/>
    </source>
</evidence>
<dbReference type="InterPro" id="IPR009057">
    <property type="entry name" value="Homeodomain-like_sf"/>
</dbReference>
<dbReference type="CDD" id="cd11660">
    <property type="entry name" value="SANT_TRF"/>
    <property type="match status" value="1"/>
</dbReference>
<feature type="region of interest" description="Disordered" evidence="2">
    <location>
        <begin position="118"/>
        <end position="150"/>
    </location>
</feature>
<dbReference type="AlphaFoldDB" id="A0AAQ3QEG2"/>
<feature type="compositionally biased region" description="Polar residues" evidence="2">
    <location>
        <begin position="815"/>
        <end position="831"/>
    </location>
</feature>
<name>A0AAQ3QEG2_9LILI</name>
<feature type="region of interest" description="Disordered" evidence="2">
    <location>
        <begin position="1"/>
        <end position="38"/>
    </location>
</feature>
<evidence type="ECO:0000259" key="3">
    <source>
        <dbReference type="PROSITE" id="PS50090"/>
    </source>
</evidence>
<dbReference type="GO" id="GO:0003677">
    <property type="term" value="F:DNA binding"/>
    <property type="evidence" value="ECO:0007669"/>
    <property type="project" value="UniProtKB-KW"/>
</dbReference>
<dbReference type="Gene3D" id="1.10.246.220">
    <property type="match status" value="1"/>
</dbReference>
<evidence type="ECO:0000313" key="6">
    <source>
        <dbReference type="Proteomes" id="UP001327560"/>
    </source>
</evidence>
<dbReference type="SMART" id="SM00717">
    <property type="entry name" value="SANT"/>
    <property type="match status" value="1"/>
</dbReference>
<reference evidence="5 6" key="1">
    <citation type="submission" date="2023-10" db="EMBL/GenBank/DDBJ databases">
        <title>Chromosome-scale genome assembly provides insights into flower coloration mechanisms of Canna indica.</title>
        <authorList>
            <person name="Li C."/>
        </authorList>
    </citation>
    <scope>NUCLEOTIDE SEQUENCE [LARGE SCALE GENOMIC DNA]</scope>
    <source>
        <tissue evidence="5">Flower</tissue>
    </source>
</reference>
<proteinExistence type="predicted"/>
<feature type="region of interest" description="Disordered" evidence="2">
    <location>
        <begin position="802"/>
        <end position="837"/>
    </location>
</feature>
<protein>
    <submittedName>
        <fullName evidence="5">Uncharacterized protein</fullName>
    </submittedName>
</protein>
<evidence type="ECO:0000259" key="4">
    <source>
        <dbReference type="PROSITE" id="PS51294"/>
    </source>
</evidence>
<keyword evidence="1" id="KW-0238">DNA-binding</keyword>
<dbReference type="SUPFAM" id="SSF46689">
    <property type="entry name" value="Homeodomain-like"/>
    <property type="match status" value="1"/>
</dbReference>
<evidence type="ECO:0000256" key="1">
    <source>
        <dbReference type="ARBA" id="ARBA00023125"/>
    </source>
</evidence>
<feature type="region of interest" description="Disordered" evidence="2">
    <location>
        <begin position="452"/>
        <end position="471"/>
    </location>
</feature>
<feature type="region of interest" description="Disordered" evidence="2">
    <location>
        <begin position="185"/>
        <end position="205"/>
    </location>
</feature>
<feature type="compositionally biased region" description="Basic and acidic residues" evidence="2">
    <location>
        <begin position="629"/>
        <end position="645"/>
    </location>
</feature>